<gene>
    <name evidence="1" type="ORF">PCOR1329_LOCUS27778</name>
</gene>
<reference evidence="1" key="1">
    <citation type="submission" date="2023-10" db="EMBL/GenBank/DDBJ databases">
        <authorList>
            <person name="Chen Y."/>
            <person name="Shah S."/>
            <person name="Dougan E. K."/>
            <person name="Thang M."/>
            <person name="Chan C."/>
        </authorList>
    </citation>
    <scope>NUCLEOTIDE SEQUENCE [LARGE SCALE GENOMIC DNA]</scope>
</reference>
<name>A0ABN9SBS1_9DINO</name>
<keyword evidence="2" id="KW-1185">Reference proteome</keyword>
<evidence type="ECO:0000313" key="1">
    <source>
        <dbReference type="EMBL" id="CAK0828593.1"/>
    </source>
</evidence>
<proteinExistence type="predicted"/>
<comment type="caution">
    <text evidence="1">The sequence shown here is derived from an EMBL/GenBank/DDBJ whole genome shotgun (WGS) entry which is preliminary data.</text>
</comment>
<evidence type="ECO:0000313" key="2">
    <source>
        <dbReference type="Proteomes" id="UP001189429"/>
    </source>
</evidence>
<protein>
    <submittedName>
        <fullName evidence="1">Uncharacterized protein</fullName>
    </submittedName>
</protein>
<sequence length="190" mass="21089">MLPGWAQAPPSTRHCPPLLSGSLRVPVRCCPRPGFVLSASRRQAPEYIWHLCRGPYVHPTAVSVREFLLQSEDWMVMAFYDASGTPVPQPPPLLHRLAFESDAFRRRSMFDGVAPSKADWWAFSQRFVDGLASCGVKPRVVGSSCQRQDWACTAGTTPSSRPRTSPAYFKMLEGPGRNGWTDAASRARRG</sequence>
<dbReference type="EMBL" id="CAUYUJ010010113">
    <property type="protein sequence ID" value="CAK0828593.1"/>
    <property type="molecule type" value="Genomic_DNA"/>
</dbReference>
<accession>A0ABN9SBS1</accession>
<dbReference type="Proteomes" id="UP001189429">
    <property type="component" value="Unassembled WGS sequence"/>
</dbReference>
<organism evidence="1 2">
    <name type="scientific">Prorocentrum cordatum</name>
    <dbReference type="NCBI Taxonomy" id="2364126"/>
    <lineage>
        <taxon>Eukaryota</taxon>
        <taxon>Sar</taxon>
        <taxon>Alveolata</taxon>
        <taxon>Dinophyceae</taxon>
        <taxon>Prorocentrales</taxon>
        <taxon>Prorocentraceae</taxon>
        <taxon>Prorocentrum</taxon>
    </lineage>
</organism>